<keyword evidence="2" id="KW-1185">Reference proteome</keyword>
<evidence type="ECO:0000313" key="2">
    <source>
        <dbReference type="Proteomes" id="UP001333110"/>
    </source>
</evidence>
<dbReference type="AlphaFoldDB" id="A0AAN7RQD9"/>
<accession>A0AAN7RQD9</accession>
<gene>
    <name evidence="1" type="ORF">QYF61_010154</name>
</gene>
<sequence>MDLLDWVQRRATKMVRGLEHLSYEDRLRDLGLLSPEERRLRGDLAVAFQYTKGAYKKDGERLFIVTCSASGCFKLKRGDRSKWRGRWKARWLQCRNTETNGEAQRRRDKWGGEKSGLGHHCQQTPLLLLTGGPGAQKLNADEQAEMARLCVKGRKCLRRERIVRRLHGRCMERQYIFLGVGEA</sequence>
<dbReference type="EMBL" id="JAUNZN010000009">
    <property type="protein sequence ID" value="KAK4815914.1"/>
    <property type="molecule type" value="Genomic_DNA"/>
</dbReference>
<organism evidence="1 2">
    <name type="scientific">Mycteria americana</name>
    <name type="common">Wood stork</name>
    <dbReference type="NCBI Taxonomy" id="33587"/>
    <lineage>
        <taxon>Eukaryota</taxon>
        <taxon>Metazoa</taxon>
        <taxon>Chordata</taxon>
        <taxon>Craniata</taxon>
        <taxon>Vertebrata</taxon>
        <taxon>Euteleostomi</taxon>
        <taxon>Archelosauria</taxon>
        <taxon>Archosauria</taxon>
        <taxon>Dinosauria</taxon>
        <taxon>Saurischia</taxon>
        <taxon>Theropoda</taxon>
        <taxon>Coelurosauria</taxon>
        <taxon>Aves</taxon>
        <taxon>Neognathae</taxon>
        <taxon>Neoaves</taxon>
        <taxon>Aequornithes</taxon>
        <taxon>Ciconiiformes</taxon>
        <taxon>Ciconiidae</taxon>
        <taxon>Mycteria</taxon>
    </lineage>
</organism>
<reference evidence="1 2" key="1">
    <citation type="journal article" date="2023" name="J. Hered.">
        <title>Chromosome-level genome of the wood stork (Mycteria americana) provides insight into avian chromosome evolution.</title>
        <authorList>
            <person name="Flamio R. Jr."/>
            <person name="Ramstad K.M."/>
        </authorList>
    </citation>
    <scope>NUCLEOTIDE SEQUENCE [LARGE SCALE GENOMIC DNA]</scope>
    <source>
        <strain evidence="1">JAX WOST 10</strain>
    </source>
</reference>
<protein>
    <submittedName>
        <fullName evidence="1">Uncharacterized protein</fullName>
    </submittedName>
</protein>
<comment type="caution">
    <text evidence="1">The sequence shown here is derived from an EMBL/GenBank/DDBJ whole genome shotgun (WGS) entry which is preliminary data.</text>
</comment>
<evidence type="ECO:0000313" key="1">
    <source>
        <dbReference type="EMBL" id="KAK4815914.1"/>
    </source>
</evidence>
<proteinExistence type="predicted"/>
<name>A0AAN7RQD9_MYCAM</name>
<dbReference type="Proteomes" id="UP001333110">
    <property type="component" value="Unassembled WGS sequence"/>
</dbReference>